<protein>
    <submittedName>
        <fullName evidence="3">Uncharacterized protein</fullName>
    </submittedName>
</protein>
<feature type="transmembrane region" description="Helical" evidence="2">
    <location>
        <begin position="40"/>
        <end position="60"/>
    </location>
</feature>
<dbReference type="InterPro" id="IPR012098">
    <property type="entry name" value="SND3_fun"/>
</dbReference>
<dbReference type="GO" id="GO:0005739">
    <property type="term" value="C:mitochondrion"/>
    <property type="evidence" value="ECO:0007669"/>
    <property type="project" value="TreeGrafter"/>
</dbReference>
<organism evidence="3 4">
    <name type="scientific">Apophysomyces ossiformis</name>
    <dbReference type="NCBI Taxonomy" id="679940"/>
    <lineage>
        <taxon>Eukaryota</taxon>
        <taxon>Fungi</taxon>
        <taxon>Fungi incertae sedis</taxon>
        <taxon>Mucoromycota</taxon>
        <taxon>Mucoromycotina</taxon>
        <taxon>Mucoromycetes</taxon>
        <taxon>Mucorales</taxon>
        <taxon>Mucorineae</taxon>
        <taxon>Mucoraceae</taxon>
        <taxon>Apophysomyces</taxon>
    </lineage>
</organism>
<comment type="caution">
    <text evidence="3">The sequence shown here is derived from an EMBL/GenBank/DDBJ whole genome shotgun (WGS) entry which is preliminary data.</text>
</comment>
<accession>A0A8H7ERP1</accession>
<proteinExistence type="predicted"/>
<evidence type="ECO:0000256" key="2">
    <source>
        <dbReference type="SAM" id="Phobius"/>
    </source>
</evidence>
<feature type="region of interest" description="Disordered" evidence="1">
    <location>
        <begin position="169"/>
        <end position="195"/>
    </location>
</feature>
<gene>
    <name evidence="3" type="ORF">EC973_001740</name>
</gene>
<dbReference type="OrthoDB" id="18139at2759"/>
<dbReference type="AlphaFoldDB" id="A0A8H7ERP1"/>
<dbReference type="Pfam" id="PF10032">
    <property type="entry name" value="Pho88"/>
    <property type="match status" value="1"/>
</dbReference>
<name>A0A8H7ERP1_9FUNG</name>
<keyword evidence="2" id="KW-1133">Transmembrane helix</keyword>
<dbReference type="GO" id="GO:0045047">
    <property type="term" value="P:protein targeting to ER"/>
    <property type="evidence" value="ECO:0007669"/>
    <property type="project" value="InterPro"/>
</dbReference>
<evidence type="ECO:0000256" key="1">
    <source>
        <dbReference type="SAM" id="MobiDB-lite"/>
    </source>
</evidence>
<dbReference type="EMBL" id="JABAYA010000142">
    <property type="protein sequence ID" value="KAF7723699.1"/>
    <property type="molecule type" value="Genomic_DNA"/>
</dbReference>
<evidence type="ECO:0000313" key="4">
    <source>
        <dbReference type="Proteomes" id="UP000605846"/>
    </source>
</evidence>
<dbReference type="Proteomes" id="UP000605846">
    <property type="component" value="Unassembled WGS sequence"/>
</dbReference>
<dbReference type="PANTHER" id="PTHR28112">
    <property type="entry name" value="SRP-INDEPENDENT TARGETING PROTEIN 3"/>
    <property type="match status" value="1"/>
</dbReference>
<dbReference type="PANTHER" id="PTHR28112:SF1">
    <property type="entry name" value="SRP-INDEPENDENT TARGETING PROTEIN 3"/>
    <property type="match status" value="1"/>
</dbReference>
<keyword evidence="2" id="KW-0472">Membrane</keyword>
<keyword evidence="4" id="KW-1185">Reference proteome</keyword>
<sequence length="195" mass="21445">MGSPSFLSSPVFNLAFVILTMQFAKKIDWEDPNTLMMARLGYYGAQVVVILMAYLLIALIKKKNDTTALRYVEQPSPSFSGPTGEPQTVVTTNMDYDVAQVKKFIQSTATSIAMISLMHWQFKFTQPLLLQAILPVKNLLTHKIALIHLWGDAPEGDLKRPFKAENPFGALFGGSGDNNTNAPAADADANHAKKD</sequence>
<reference evidence="3" key="1">
    <citation type="submission" date="2020-01" db="EMBL/GenBank/DDBJ databases">
        <title>Genome Sequencing of Three Apophysomyces-Like Fungal Strains Confirms a Novel Fungal Genus in the Mucoromycota with divergent Burkholderia-like Endosymbiotic Bacteria.</title>
        <authorList>
            <person name="Stajich J.E."/>
            <person name="Macias A.M."/>
            <person name="Carter-House D."/>
            <person name="Lovett B."/>
            <person name="Kasson L.R."/>
            <person name="Berry K."/>
            <person name="Grigoriev I."/>
            <person name="Chang Y."/>
            <person name="Spatafora J."/>
            <person name="Kasson M.T."/>
        </authorList>
    </citation>
    <scope>NUCLEOTIDE SEQUENCE</scope>
    <source>
        <strain evidence="3">NRRL A-21654</strain>
    </source>
</reference>
<feature type="compositionally biased region" description="Low complexity" evidence="1">
    <location>
        <begin position="177"/>
        <end position="187"/>
    </location>
</feature>
<dbReference type="GO" id="GO:0005783">
    <property type="term" value="C:endoplasmic reticulum"/>
    <property type="evidence" value="ECO:0007669"/>
    <property type="project" value="InterPro"/>
</dbReference>
<evidence type="ECO:0000313" key="3">
    <source>
        <dbReference type="EMBL" id="KAF7723699.1"/>
    </source>
</evidence>
<keyword evidence="2" id="KW-0812">Transmembrane</keyword>